<accession>A0A6A6AL17</accession>
<dbReference type="Proteomes" id="UP000799771">
    <property type="component" value="Unassembled WGS sequence"/>
</dbReference>
<dbReference type="PANTHER" id="PTHR15955">
    <property type="entry name" value="RWD DOMAIN CONTAINING PROTEIN 2"/>
    <property type="match status" value="1"/>
</dbReference>
<reference evidence="2" key="1">
    <citation type="journal article" date="2020" name="Stud. Mycol.">
        <title>101 Dothideomycetes genomes: a test case for predicting lifestyles and emergence of pathogens.</title>
        <authorList>
            <person name="Haridas S."/>
            <person name="Albert R."/>
            <person name="Binder M."/>
            <person name="Bloem J."/>
            <person name="Labutti K."/>
            <person name="Salamov A."/>
            <person name="Andreopoulos B."/>
            <person name="Baker S."/>
            <person name="Barry K."/>
            <person name="Bills G."/>
            <person name="Bluhm B."/>
            <person name="Cannon C."/>
            <person name="Castanera R."/>
            <person name="Culley D."/>
            <person name="Daum C."/>
            <person name="Ezra D."/>
            <person name="Gonzalez J."/>
            <person name="Henrissat B."/>
            <person name="Kuo A."/>
            <person name="Liang C."/>
            <person name="Lipzen A."/>
            <person name="Lutzoni F."/>
            <person name="Magnuson J."/>
            <person name="Mondo S."/>
            <person name="Nolan M."/>
            <person name="Ohm R."/>
            <person name="Pangilinan J."/>
            <person name="Park H.-J."/>
            <person name="Ramirez L."/>
            <person name="Alfaro M."/>
            <person name="Sun H."/>
            <person name="Tritt A."/>
            <person name="Yoshinaga Y."/>
            <person name="Zwiers L.-H."/>
            <person name="Turgeon B."/>
            <person name="Goodwin S."/>
            <person name="Spatafora J."/>
            <person name="Crous P."/>
            <person name="Grigoriev I."/>
        </authorList>
    </citation>
    <scope>NUCLEOTIDE SEQUENCE</scope>
    <source>
        <strain evidence="2">CBS 119687</strain>
    </source>
</reference>
<keyword evidence="3" id="KW-1185">Reference proteome</keyword>
<dbReference type="RefSeq" id="XP_033526215.1">
    <property type="nucleotide sequence ID" value="XM_033662910.1"/>
</dbReference>
<evidence type="ECO:0000259" key="1">
    <source>
        <dbReference type="PROSITE" id="PS50908"/>
    </source>
</evidence>
<dbReference type="InterPro" id="IPR017359">
    <property type="entry name" value="Phi-like"/>
</dbReference>
<dbReference type="GeneID" id="54403342"/>
<dbReference type="OrthoDB" id="432412at2759"/>
<sequence length="227" mass="24920">RLTTELSLLTTIYPSQIHHNPQTNDLKYTQGPATLHLRLPSTYPTTLPDLITATSLLKTDIRALVTQQFHAVRLSIVPGEEALDILITAFRDVLARAESTADGEKEIEIEAPTQGNAESKTVIIWLHHLLNTNKRKLALGAPSPISGLAKPGYPGVILYTGPVGAVDEHVGLLRRQNWQAFQVRYEEGEVWEMGGGGGVREVESMSEAVRVVGEGRKEEFLRAVGIK</sequence>
<dbReference type="SUPFAM" id="SSF54495">
    <property type="entry name" value="UBC-like"/>
    <property type="match status" value="1"/>
</dbReference>
<evidence type="ECO:0000313" key="3">
    <source>
        <dbReference type="Proteomes" id="UP000799771"/>
    </source>
</evidence>
<gene>
    <name evidence="2" type="ORF">P153DRAFT_272006</name>
</gene>
<organism evidence="2 3">
    <name type="scientific">Dothidotthia symphoricarpi CBS 119687</name>
    <dbReference type="NCBI Taxonomy" id="1392245"/>
    <lineage>
        <taxon>Eukaryota</taxon>
        <taxon>Fungi</taxon>
        <taxon>Dikarya</taxon>
        <taxon>Ascomycota</taxon>
        <taxon>Pezizomycotina</taxon>
        <taxon>Dothideomycetes</taxon>
        <taxon>Pleosporomycetidae</taxon>
        <taxon>Pleosporales</taxon>
        <taxon>Dothidotthiaceae</taxon>
        <taxon>Dothidotthia</taxon>
    </lineage>
</organism>
<dbReference type="InterPro" id="IPR016135">
    <property type="entry name" value="UBQ-conjugating_enzyme/RWD"/>
</dbReference>
<feature type="non-terminal residue" evidence="2">
    <location>
        <position position="227"/>
    </location>
</feature>
<evidence type="ECO:0000313" key="2">
    <source>
        <dbReference type="EMBL" id="KAF2131828.1"/>
    </source>
</evidence>
<dbReference type="PANTHER" id="PTHR15955:SF8">
    <property type="entry name" value="RWD DOMAIN-CONTAINING PROTEIN 2B-RELATED"/>
    <property type="match status" value="1"/>
</dbReference>
<feature type="domain" description="RWD" evidence="1">
    <location>
        <begin position="4"/>
        <end position="97"/>
    </location>
</feature>
<dbReference type="EMBL" id="ML977501">
    <property type="protein sequence ID" value="KAF2131828.1"/>
    <property type="molecule type" value="Genomic_DNA"/>
</dbReference>
<feature type="non-terminal residue" evidence="2">
    <location>
        <position position="1"/>
    </location>
</feature>
<proteinExistence type="predicted"/>
<dbReference type="InterPro" id="IPR006575">
    <property type="entry name" value="RWD_dom"/>
</dbReference>
<name>A0A6A6AL17_9PLEO</name>
<dbReference type="PROSITE" id="PS50908">
    <property type="entry name" value="RWD"/>
    <property type="match status" value="1"/>
</dbReference>
<dbReference type="AlphaFoldDB" id="A0A6A6AL17"/>
<protein>
    <recommendedName>
        <fullName evidence="1">RWD domain-containing protein</fullName>
    </recommendedName>
</protein>